<dbReference type="EMBL" id="JAFIMR010000011">
    <property type="protein sequence ID" value="KAI1872532.1"/>
    <property type="molecule type" value="Genomic_DNA"/>
</dbReference>
<proteinExistence type="predicted"/>
<dbReference type="PANTHER" id="PTHR24356:SF400">
    <property type="entry name" value="SERINE_THREONINE-PROTEIN KINASE CBK1"/>
    <property type="match status" value="1"/>
</dbReference>
<dbReference type="OrthoDB" id="3638488at2759"/>
<evidence type="ECO:0000256" key="8">
    <source>
        <dbReference type="ARBA" id="ARBA00048679"/>
    </source>
</evidence>
<sequence length="585" mass="65320">MKRGVNGKNSATMLPQSGDSALLQTPPPSSPERDGPPRKLRRQGSKLMTALRSMTNSASGSFRDRSSLDLSPALLEVAEDPPDRRPVTKRFSFSALRAPFSPAHTVVHRNQKSRPSLRSLDQGPKESPPPSIVNVKYQESSTSNSNSNTNSSGKFSGPTSDGNTTTNNTTAKTSVDSKFSKSSTKTNSGDKKLKPVSSVIRRKKEPELDSRADSSLEPIVETALDQLAPTIKTVEKTAAAKIYLETYFHEILSKPSPRSMRLQYLESELYRSELTPQERCAKREAFYKQESDHLRESRVLKSKSFGPTMQGLPGKLANGYEVLKILGKGSFGVVRLVREKGPDGLESVSQRRKVYAMKVIRKSAMLQTSQEGHLRAERDFLVSSDGSRWIVPLIASFQDPANLYLVMEYMPGGDFLGLLIRENILSEPVAKFYIAEMILCIEEAHSLRCIHRDIKPDNFLVSASGHLKISDFGLAFDGHWSHDTSYYHTHRYSLIEKLGLSIEGDAMDRRDGNSGMMRWTHSMNMAMRKHDRPELQSRSGAHHQEPLLNWRNRCGNRTAARSVVGTSQYMAPEVIREGVYDARCD</sequence>
<evidence type="ECO:0000256" key="6">
    <source>
        <dbReference type="ARBA" id="ARBA00022840"/>
    </source>
</evidence>
<dbReference type="SMART" id="SM00220">
    <property type="entry name" value="S_TKc"/>
    <property type="match status" value="1"/>
</dbReference>
<accession>A0A9P9WP86</accession>
<comment type="catalytic activity">
    <reaction evidence="7">
        <text>L-threonyl-[protein] + ATP = O-phospho-L-threonyl-[protein] + ADP + H(+)</text>
        <dbReference type="Rhea" id="RHEA:46608"/>
        <dbReference type="Rhea" id="RHEA-COMP:11060"/>
        <dbReference type="Rhea" id="RHEA-COMP:11605"/>
        <dbReference type="ChEBI" id="CHEBI:15378"/>
        <dbReference type="ChEBI" id="CHEBI:30013"/>
        <dbReference type="ChEBI" id="CHEBI:30616"/>
        <dbReference type="ChEBI" id="CHEBI:61977"/>
        <dbReference type="ChEBI" id="CHEBI:456216"/>
        <dbReference type="EC" id="2.7.11.1"/>
    </reaction>
</comment>
<dbReference type="Proteomes" id="UP000829685">
    <property type="component" value="Unassembled WGS sequence"/>
</dbReference>
<comment type="caution">
    <text evidence="12">The sequence shown here is derived from an EMBL/GenBank/DDBJ whole genome shotgun (WGS) entry which is preliminary data.</text>
</comment>
<evidence type="ECO:0000256" key="2">
    <source>
        <dbReference type="ARBA" id="ARBA00022527"/>
    </source>
</evidence>
<feature type="compositionally biased region" description="Polar residues" evidence="10">
    <location>
        <begin position="153"/>
        <end position="162"/>
    </location>
</feature>
<feature type="binding site" evidence="9">
    <location>
        <position position="358"/>
    </location>
    <ligand>
        <name>ATP</name>
        <dbReference type="ChEBI" id="CHEBI:30616"/>
    </ligand>
</feature>
<dbReference type="PANTHER" id="PTHR24356">
    <property type="entry name" value="SERINE/THREONINE-PROTEIN KINASE"/>
    <property type="match status" value="1"/>
</dbReference>
<dbReference type="AlphaFoldDB" id="A0A9P9WP86"/>
<dbReference type="GO" id="GO:0004674">
    <property type="term" value="F:protein serine/threonine kinase activity"/>
    <property type="evidence" value="ECO:0007669"/>
    <property type="project" value="UniProtKB-KW"/>
</dbReference>
<evidence type="ECO:0000313" key="12">
    <source>
        <dbReference type="EMBL" id="KAI1872532.1"/>
    </source>
</evidence>
<reference evidence="12" key="1">
    <citation type="submission" date="2021-03" db="EMBL/GenBank/DDBJ databases">
        <title>Revisited historic fungal species revealed as producer of novel bioactive compounds through whole genome sequencing and comparative genomics.</title>
        <authorList>
            <person name="Vignolle G.A."/>
            <person name="Hochenegger N."/>
            <person name="Mach R.L."/>
            <person name="Mach-Aigner A.R."/>
            <person name="Javad Rahimi M."/>
            <person name="Salim K.A."/>
            <person name="Chan C.M."/>
            <person name="Lim L.B.L."/>
            <person name="Cai F."/>
            <person name="Druzhinina I.S."/>
            <person name="U'Ren J.M."/>
            <person name="Derntl C."/>
        </authorList>
    </citation>
    <scope>NUCLEOTIDE SEQUENCE</scope>
    <source>
        <strain evidence="12">TUCIM 5799</strain>
    </source>
</reference>
<feature type="compositionally biased region" description="Polar residues" evidence="10">
    <location>
        <begin position="7"/>
        <end position="23"/>
    </location>
</feature>
<keyword evidence="5" id="KW-0418">Kinase</keyword>
<dbReference type="Pfam" id="PF00069">
    <property type="entry name" value="Pkinase"/>
    <property type="match status" value="1"/>
</dbReference>
<keyword evidence="4 9" id="KW-0547">Nucleotide-binding</keyword>
<evidence type="ECO:0000256" key="5">
    <source>
        <dbReference type="ARBA" id="ARBA00022777"/>
    </source>
</evidence>
<dbReference type="GO" id="GO:0005524">
    <property type="term" value="F:ATP binding"/>
    <property type="evidence" value="ECO:0007669"/>
    <property type="project" value="UniProtKB-UniRule"/>
</dbReference>
<keyword evidence="2" id="KW-0723">Serine/threonine-protein kinase</keyword>
<name>A0A9P9WP86_9PEZI</name>
<dbReference type="Gene3D" id="1.10.510.10">
    <property type="entry name" value="Transferase(Phosphotransferase) domain 1"/>
    <property type="match status" value="1"/>
</dbReference>
<dbReference type="EC" id="2.7.11.1" evidence="1"/>
<feature type="compositionally biased region" description="Low complexity" evidence="10">
    <location>
        <begin position="140"/>
        <end position="152"/>
    </location>
</feature>
<dbReference type="GO" id="GO:0035556">
    <property type="term" value="P:intracellular signal transduction"/>
    <property type="evidence" value="ECO:0007669"/>
    <property type="project" value="TreeGrafter"/>
</dbReference>
<dbReference type="PROSITE" id="PS50011">
    <property type="entry name" value="PROTEIN_KINASE_DOM"/>
    <property type="match status" value="1"/>
</dbReference>
<dbReference type="SUPFAM" id="SSF56112">
    <property type="entry name" value="Protein kinase-like (PK-like)"/>
    <property type="match status" value="1"/>
</dbReference>
<comment type="catalytic activity">
    <reaction evidence="8">
        <text>L-seryl-[protein] + ATP = O-phospho-L-seryl-[protein] + ADP + H(+)</text>
        <dbReference type="Rhea" id="RHEA:17989"/>
        <dbReference type="Rhea" id="RHEA-COMP:9863"/>
        <dbReference type="Rhea" id="RHEA-COMP:11604"/>
        <dbReference type="ChEBI" id="CHEBI:15378"/>
        <dbReference type="ChEBI" id="CHEBI:29999"/>
        <dbReference type="ChEBI" id="CHEBI:30616"/>
        <dbReference type="ChEBI" id="CHEBI:83421"/>
        <dbReference type="ChEBI" id="CHEBI:456216"/>
        <dbReference type="EC" id="2.7.11.1"/>
    </reaction>
</comment>
<protein>
    <recommendedName>
        <fullName evidence="1">non-specific serine/threonine protein kinase</fullName>
        <ecNumber evidence="1">2.7.11.1</ecNumber>
    </recommendedName>
</protein>
<feature type="region of interest" description="Disordered" evidence="10">
    <location>
        <begin position="95"/>
        <end position="213"/>
    </location>
</feature>
<evidence type="ECO:0000256" key="7">
    <source>
        <dbReference type="ARBA" id="ARBA00047899"/>
    </source>
</evidence>
<evidence type="ECO:0000256" key="3">
    <source>
        <dbReference type="ARBA" id="ARBA00022679"/>
    </source>
</evidence>
<dbReference type="InterPro" id="IPR011009">
    <property type="entry name" value="Kinase-like_dom_sf"/>
</dbReference>
<dbReference type="Gene3D" id="3.30.200.20">
    <property type="entry name" value="Phosphorylase Kinase, domain 1"/>
    <property type="match status" value="1"/>
</dbReference>
<evidence type="ECO:0000256" key="4">
    <source>
        <dbReference type="ARBA" id="ARBA00022741"/>
    </source>
</evidence>
<feature type="compositionally biased region" description="Low complexity" evidence="10">
    <location>
        <begin position="163"/>
        <end position="187"/>
    </location>
</feature>
<evidence type="ECO:0000256" key="10">
    <source>
        <dbReference type="SAM" id="MobiDB-lite"/>
    </source>
</evidence>
<dbReference type="InterPro" id="IPR050236">
    <property type="entry name" value="Ser_Thr_kinase_AGC"/>
</dbReference>
<dbReference type="PROSITE" id="PS00108">
    <property type="entry name" value="PROTEIN_KINASE_ST"/>
    <property type="match status" value="1"/>
</dbReference>
<dbReference type="PROSITE" id="PS00107">
    <property type="entry name" value="PROTEIN_KINASE_ATP"/>
    <property type="match status" value="1"/>
</dbReference>
<evidence type="ECO:0000256" key="9">
    <source>
        <dbReference type="PROSITE-ProRule" id="PRU10141"/>
    </source>
</evidence>
<evidence type="ECO:0000313" key="13">
    <source>
        <dbReference type="Proteomes" id="UP000829685"/>
    </source>
</evidence>
<keyword evidence="13" id="KW-1185">Reference proteome</keyword>
<evidence type="ECO:0000256" key="1">
    <source>
        <dbReference type="ARBA" id="ARBA00012513"/>
    </source>
</evidence>
<dbReference type="InterPro" id="IPR000719">
    <property type="entry name" value="Prot_kinase_dom"/>
</dbReference>
<keyword evidence="3" id="KW-0808">Transferase</keyword>
<organism evidence="12 13">
    <name type="scientific">Neoarthrinium moseri</name>
    <dbReference type="NCBI Taxonomy" id="1658444"/>
    <lineage>
        <taxon>Eukaryota</taxon>
        <taxon>Fungi</taxon>
        <taxon>Dikarya</taxon>
        <taxon>Ascomycota</taxon>
        <taxon>Pezizomycotina</taxon>
        <taxon>Sordariomycetes</taxon>
        <taxon>Xylariomycetidae</taxon>
        <taxon>Amphisphaeriales</taxon>
        <taxon>Apiosporaceae</taxon>
        <taxon>Neoarthrinium</taxon>
    </lineage>
</organism>
<feature type="domain" description="Protein kinase" evidence="11">
    <location>
        <begin position="320"/>
        <end position="585"/>
    </location>
</feature>
<gene>
    <name evidence="12" type="ORF">JX265_005412</name>
</gene>
<evidence type="ECO:0000259" key="11">
    <source>
        <dbReference type="PROSITE" id="PS50011"/>
    </source>
</evidence>
<keyword evidence="6 9" id="KW-0067">ATP-binding</keyword>
<feature type="compositionally biased region" description="Basic and acidic residues" evidence="10">
    <location>
        <begin position="204"/>
        <end position="213"/>
    </location>
</feature>
<dbReference type="InterPro" id="IPR008271">
    <property type="entry name" value="Ser/Thr_kinase_AS"/>
</dbReference>
<dbReference type="InterPro" id="IPR017441">
    <property type="entry name" value="Protein_kinase_ATP_BS"/>
</dbReference>
<feature type="region of interest" description="Disordered" evidence="10">
    <location>
        <begin position="1"/>
        <end position="45"/>
    </location>
</feature>